<dbReference type="Gene3D" id="1.10.10.10">
    <property type="entry name" value="Winged helix-like DNA-binding domain superfamily/Winged helix DNA-binding domain"/>
    <property type="match status" value="1"/>
</dbReference>
<name>B0P8V9_9FIRM</name>
<evidence type="ECO:0000313" key="2">
    <source>
        <dbReference type="Proteomes" id="UP000003803"/>
    </source>
</evidence>
<protein>
    <submittedName>
        <fullName evidence="1">Sigma-70, region 4</fullName>
    </submittedName>
</protein>
<dbReference type="InterPro" id="IPR013324">
    <property type="entry name" value="RNA_pol_sigma_r3/r4-like"/>
</dbReference>
<dbReference type="eggNOG" id="COG1595">
    <property type="taxonomic scope" value="Bacteria"/>
</dbReference>
<dbReference type="InterPro" id="IPR036388">
    <property type="entry name" value="WH-like_DNA-bd_sf"/>
</dbReference>
<reference evidence="1" key="1">
    <citation type="submission" date="2007-11" db="EMBL/GenBank/DDBJ databases">
        <authorList>
            <person name="Fulton L."/>
            <person name="Clifton S."/>
            <person name="Fulton B."/>
            <person name="Xu J."/>
            <person name="Minx P."/>
            <person name="Pepin K.H."/>
            <person name="Johnson M."/>
            <person name="Thiruvilangam P."/>
            <person name="Bhonagiri V."/>
            <person name="Nash W.E."/>
            <person name="Mardis E.R."/>
            <person name="Wilson R.K."/>
        </authorList>
    </citation>
    <scope>NUCLEOTIDE SEQUENCE [LARGE SCALE GENOMIC DNA]</scope>
    <source>
        <strain evidence="1">DSM 17241</strain>
    </source>
</reference>
<organism evidence="1 2">
    <name type="scientific">Anaerotruncus colihominis DSM 17241</name>
    <dbReference type="NCBI Taxonomy" id="445972"/>
    <lineage>
        <taxon>Bacteria</taxon>
        <taxon>Bacillati</taxon>
        <taxon>Bacillota</taxon>
        <taxon>Clostridia</taxon>
        <taxon>Eubacteriales</taxon>
        <taxon>Oscillospiraceae</taxon>
        <taxon>Anaerotruncus</taxon>
    </lineage>
</organism>
<keyword evidence="2" id="KW-1185">Reference proteome</keyword>
<reference evidence="1" key="2">
    <citation type="submission" date="2013-09" db="EMBL/GenBank/DDBJ databases">
        <title>Draft genome sequence of Anaerotruncus colihominis(DSM 17241).</title>
        <authorList>
            <person name="Sudarsanam P."/>
            <person name="Ley R."/>
            <person name="Guruge J."/>
            <person name="Turnbaugh P.J."/>
            <person name="Mahowald M."/>
            <person name="Liep D."/>
            <person name="Gordon J."/>
        </authorList>
    </citation>
    <scope>NUCLEOTIDE SEQUENCE</scope>
    <source>
        <strain evidence="1">DSM 17241</strain>
    </source>
</reference>
<proteinExistence type="predicted"/>
<gene>
    <name evidence="1" type="ORF">ANACOL_01198</name>
</gene>
<comment type="caution">
    <text evidence="1">The sequence shown here is derived from an EMBL/GenBank/DDBJ whole genome shotgun (WGS) entry which is preliminary data.</text>
</comment>
<evidence type="ECO:0000313" key="1">
    <source>
        <dbReference type="EMBL" id="EDS12355.1"/>
    </source>
</evidence>
<dbReference type="Proteomes" id="UP000003803">
    <property type="component" value="Unassembled WGS sequence"/>
</dbReference>
<sequence>MPLSAALHFDLPIRQLPNIEMEDLQMTMFNLRDVYPLNHSDLFEEKEEIEALYAAFAALPEKHGHRVYAHYILGVSKAKIARAEEVAESAVRDSISRGLKLLRELLKKSI</sequence>
<dbReference type="HOGENOM" id="CLU_2165675_0_0_9"/>
<accession>B0P8V9</accession>
<dbReference type="AlphaFoldDB" id="B0P8V9"/>
<dbReference type="EMBL" id="ABGD02000007">
    <property type="protein sequence ID" value="EDS12355.1"/>
    <property type="molecule type" value="Genomic_DNA"/>
</dbReference>
<dbReference type="SUPFAM" id="SSF88659">
    <property type="entry name" value="Sigma3 and sigma4 domains of RNA polymerase sigma factors"/>
    <property type="match status" value="1"/>
</dbReference>